<organism evidence="15">
    <name type="scientific">Waddlia chondrophila 2032/99</name>
    <dbReference type="NCBI Taxonomy" id="765953"/>
    <lineage>
        <taxon>Bacteria</taxon>
        <taxon>Pseudomonadati</taxon>
        <taxon>Chlamydiota</taxon>
        <taxon>Chlamydiia</taxon>
        <taxon>Parachlamydiales</taxon>
        <taxon>Waddliaceae</taxon>
        <taxon>Waddlia</taxon>
    </lineage>
</organism>
<dbReference type="EC" id="2.1.1.-" evidence="15"/>
<keyword evidence="5" id="KW-0963">Cytoplasm</keyword>
<evidence type="ECO:0000256" key="10">
    <source>
        <dbReference type="ARBA" id="ARBA00023004"/>
    </source>
</evidence>
<dbReference type="PROSITE" id="PS51918">
    <property type="entry name" value="RADICAL_SAM"/>
    <property type="match status" value="1"/>
</dbReference>
<dbReference type="SFLD" id="SFLDG01062">
    <property type="entry name" value="methyltransferase_(Class_A)"/>
    <property type="match status" value="1"/>
</dbReference>
<dbReference type="SFLD" id="SFLDS00029">
    <property type="entry name" value="Radical_SAM"/>
    <property type="match status" value="1"/>
</dbReference>
<keyword evidence="7 15" id="KW-0808">Transferase</keyword>
<proteinExistence type="inferred from homology"/>
<evidence type="ECO:0000256" key="8">
    <source>
        <dbReference type="ARBA" id="ARBA00022691"/>
    </source>
</evidence>
<dbReference type="PANTHER" id="PTHR30544">
    <property type="entry name" value="23S RRNA METHYLTRANSFERASE"/>
    <property type="match status" value="1"/>
</dbReference>
<keyword evidence="8" id="KW-0949">S-adenosyl-L-methionine</keyword>
<evidence type="ECO:0000256" key="1">
    <source>
        <dbReference type="ARBA" id="ARBA00001966"/>
    </source>
</evidence>
<evidence type="ECO:0000256" key="6">
    <source>
        <dbReference type="ARBA" id="ARBA00022603"/>
    </source>
</evidence>
<protein>
    <submittedName>
        <fullName evidence="15">Ribosomal RNA large subunit methyltransferase N 1</fullName>
        <ecNumber evidence="15">2.1.1.-</ecNumber>
    </submittedName>
</protein>
<gene>
    <name evidence="15" type="primary">rlmN1</name>
    <name evidence="15" type="ORF">WCH_BT10730</name>
</gene>
<keyword evidence="10" id="KW-0408">Iron</keyword>
<name>F8LCD6_9BACT</name>
<dbReference type="GO" id="GO:0030488">
    <property type="term" value="P:tRNA methylation"/>
    <property type="evidence" value="ECO:0007669"/>
    <property type="project" value="TreeGrafter"/>
</dbReference>
<dbReference type="InterPro" id="IPR007197">
    <property type="entry name" value="rSAM"/>
</dbReference>
<evidence type="ECO:0000256" key="4">
    <source>
        <dbReference type="ARBA" id="ARBA00022485"/>
    </source>
</evidence>
<evidence type="ECO:0000256" key="12">
    <source>
        <dbReference type="ARBA" id="ARBA00023157"/>
    </source>
</evidence>
<evidence type="ECO:0000256" key="13">
    <source>
        <dbReference type="SAM" id="MobiDB-lite"/>
    </source>
</evidence>
<comment type="subcellular location">
    <subcellularLocation>
        <location evidence="2">Cytoplasm</location>
    </subcellularLocation>
</comment>
<dbReference type="SFLD" id="SFLDF00275">
    <property type="entry name" value="adenosine_C2_methyltransferase"/>
    <property type="match status" value="1"/>
</dbReference>
<dbReference type="GO" id="GO:0008173">
    <property type="term" value="F:RNA methyltransferase activity"/>
    <property type="evidence" value="ECO:0007669"/>
    <property type="project" value="InterPro"/>
</dbReference>
<evidence type="ECO:0000256" key="7">
    <source>
        <dbReference type="ARBA" id="ARBA00022679"/>
    </source>
</evidence>
<evidence type="ECO:0000256" key="2">
    <source>
        <dbReference type="ARBA" id="ARBA00004496"/>
    </source>
</evidence>
<evidence type="ECO:0000259" key="14">
    <source>
        <dbReference type="PROSITE" id="PS51918"/>
    </source>
</evidence>
<keyword evidence="12" id="KW-1015">Disulfide bond</keyword>
<evidence type="ECO:0000256" key="5">
    <source>
        <dbReference type="ARBA" id="ARBA00022490"/>
    </source>
</evidence>
<dbReference type="SUPFAM" id="SSF102114">
    <property type="entry name" value="Radical SAM enzymes"/>
    <property type="match status" value="1"/>
</dbReference>
<evidence type="ECO:0000313" key="15">
    <source>
        <dbReference type="EMBL" id="CCB91150.1"/>
    </source>
</evidence>
<accession>F8LCD6</accession>
<keyword evidence="6 15" id="KW-0489">Methyltransferase</keyword>
<reference evidence="15" key="1">
    <citation type="submission" date="2011-05" db="EMBL/GenBank/DDBJ databases">
        <title>Unity in variety -- the pan-genome of the Chlamydiae.</title>
        <authorList>
            <person name="Collingro A."/>
            <person name="Tischler P."/>
            <person name="Weinmaier T."/>
            <person name="Penz T."/>
            <person name="Heinz E."/>
            <person name="Brunham R.C."/>
            <person name="Read T.D."/>
            <person name="Bavoil P.M."/>
            <person name="Sachse K."/>
            <person name="Kahane S."/>
            <person name="Friedman M.G."/>
            <person name="Rattei T."/>
            <person name="Myers G.S.A."/>
            <person name="Horn M."/>
        </authorList>
    </citation>
    <scope>NUCLEOTIDE SEQUENCE</scope>
    <source>
        <strain evidence="15">2032/99</strain>
    </source>
</reference>
<dbReference type="GO" id="GO:0051539">
    <property type="term" value="F:4 iron, 4 sulfur cluster binding"/>
    <property type="evidence" value="ECO:0007669"/>
    <property type="project" value="UniProtKB-KW"/>
</dbReference>
<dbReference type="InterPro" id="IPR004383">
    <property type="entry name" value="rRNA_lsu_MTrfase_RlmN/Cfr"/>
</dbReference>
<dbReference type="GO" id="GO:0005737">
    <property type="term" value="C:cytoplasm"/>
    <property type="evidence" value="ECO:0007669"/>
    <property type="project" value="UniProtKB-SubCell"/>
</dbReference>
<dbReference type="Gene3D" id="3.20.20.70">
    <property type="entry name" value="Aldolase class I"/>
    <property type="match status" value="1"/>
</dbReference>
<comment type="cofactor">
    <cofactor evidence="1">
        <name>[4Fe-4S] cluster</name>
        <dbReference type="ChEBI" id="CHEBI:49883"/>
    </cofactor>
</comment>
<dbReference type="InterPro" id="IPR040072">
    <property type="entry name" value="Methyltransferase_A"/>
</dbReference>
<dbReference type="EMBL" id="FR872651">
    <property type="protein sequence ID" value="CCB91150.1"/>
    <property type="molecule type" value="Genomic_DNA"/>
</dbReference>
<comment type="similarity">
    <text evidence="3">Belongs to the radical SAM superfamily. RlmN family.</text>
</comment>
<dbReference type="Pfam" id="PF04055">
    <property type="entry name" value="Radical_SAM"/>
    <property type="match status" value="1"/>
</dbReference>
<dbReference type="CDD" id="cd01335">
    <property type="entry name" value="Radical_SAM"/>
    <property type="match status" value="1"/>
</dbReference>
<evidence type="ECO:0000256" key="11">
    <source>
        <dbReference type="ARBA" id="ARBA00023014"/>
    </source>
</evidence>
<feature type="domain" description="Radical SAM core" evidence="14">
    <location>
        <begin position="97"/>
        <end position="327"/>
    </location>
</feature>
<dbReference type="InterPro" id="IPR013785">
    <property type="entry name" value="Aldolase_TIM"/>
</dbReference>
<dbReference type="GO" id="GO:0046872">
    <property type="term" value="F:metal ion binding"/>
    <property type="evidence" value="ECO:0007669"/>
    <property type="project" value="UniProtKB-KW"/>
</dbReference>
<keyword evidence="9" id="KW-0479">Metal-binding</keyword>
<dbReference type="GO" id="GO:0070475">
    <property type="term" value="P:rRNA base methylation"/>
    <property type="evidence" value="ECO:0007669"/>
    <property type="project" value="TreeGrafter"/>
</dbReference>
<keyword evidence="11" id="KW-0411">Iron-sulfur</keyword>
<sequence>MIPILSHTRETYAQAIAKTLGKGLQHAALLYREWMRTGNVSSEHPAFYNAPLLYEEILQVTDFSLPEISHQLTDGDVRKLLIRFDDGNVVESVVIPMQFGLSLCVSSQAGCRMGCTFCQTGRIGLKRHLRSEEIVAQGFIARHVLRLPIRNIVFMGMGEPMDNFDAVSQAIKVFSDQGGMAFGMRHLTVSTVGRVDGIRRFVSEVNPAVNLAVSINAPNDALRKTLMPLTRKYSLGTIKEALLDYCSHPRRSVLIGYVLIKGVNDSLELADELAAYIKGLRAKVNLIPYNPQESDPYETPESESVNAFAARLRAQGVSTLLRQTKGDEMMAACGQLGGVNKSVHSSQKSPFRPSFQELS</sequence>
<evidence type="ECO:0000256" key="9">
    <source>
        <dbReference type="ARBA" id="ARBA00022723"/>
    </source>
</evidence>
<keyword evidence="4" id="KW-0004">4Fe-4S</keyword>
<dbReference type="PANTHER" id="PTHR30544:SF5">
    <property type="entry name" value="RADICAL SAM CORE DOMAIN-CONTAINING PROTEIN"/>
    <property type="match status" value="1"/>
</dbReference>
<evidence type="ECO:0000256" key="3">
    <source>
        <dbReference type="ARBA" id="ARBA00007544"/>
    </source>
</evidence>
<feature type="region of interest" description="Disordered" evidence="13">
    <location>
        <begin position="339"/>
        <end position="359"/>
    </location>
</feature>
<dbReference type="AlphaFoldDB" id="F8LCD6"/>
<dbReference type="InterPro" id="IPR058240">
    <property type="entry name" value="rSAM_sf"/>
</dbReference>